<evidence type="ECO:0000256" key="9">
    <source>
        <dbReference type="ARBA" id="ARBA00048679"/>
    </source>
</evidence>
<dbReference type="SMART" id="SM00740">
    <property type="entry name" value="PASTA"/>
    <property type="match status" value="2"/>
</dbReference>
<dbReference type="EMBL" id="JAGZXI010000012">
    <property type="protein sequence ID" value="MBS6635539.1"/>
    <property type="molecule type" value="Genomic_DNA"/>
</dbReference>
<evidence type="ECO:0000313" key="15">
    <source>
        <dbReference type="Proteomes" id="UP000739069"/>
    </source>
</evidence>
<keyword evidence="2" id="KW-0723">Serine/threonine-protein kinase</keyword>
<dbReference type="Gene3D" id="1.10.510.10">
    <property type="entry name" value="Transferase(Phosphotransferase) domain 1"/>
    <property type="match status" value="1"/>
</dbReference>
<dbReference type="RefSeq" id="WP_303953565.1">
    <property type="nucleotide sequence ID" value="NZ_JAGZXI010000012.1"/>
</dbReference>
<dbReference type="Proteomes" id="UP000739069">
    <property type="component" value="Unassembled WGS sequence"/>
</dbReference>
<name>A0A943TCE3_9MICC</name>
<evidence type="ECO:0000259" key="13">
    <source>
        <dbReference type="PROSITE" id="PS51178"/>
    </source>
</evidence>
<evidence type="ECO:0000256" key="5">
    <source>
        <dbReference type="ARBA" id="ARBA00022741"/>
    </source>
</evidence>
<comment type="catalytic activity">
    <reaction evidence="9">
        <text>L-seryl-[protein] + ATP = O-phospho-L-seryl-[protein] + ADP + H(+)</text>
        <dbReference type="Rhea" id="RHEA:17989"/>
        <dbReference type="Rhea" id="RHEA-COMP:9863"/>
        <dbReference type="Rhea" id="RHEA-COMP:11604"/>
        <dbReference type="ChEBI" id="CHEBI:15378"/>
        <dbReference type="ChEBI" id="CHEBI:29999"/>
        <dbReference type="ChEBI" id="CHEBI:30616"/>
        <dbReference type="ChEBI" id="CHEBI:83421"/>
        <dbReference type="ChEBI" id="CHEBI:456216"/>
        <dbReference type="EC" id="2.7.11.1"/>
    </reaction>
</comment>
<keyword evidence="11" id="KW-0472">Membrane</keyword>
<dbReference type="PROSITE" id="PS50011">
    <property type="entry name" value="PROTEIN_KINASE_DOM"/>
    <property type="match status" value="1"/>
</dbReference>
<keyword evidence="4" id="KW-0677">Repeat</keyword>
<dbReference type="EC" id="2.7.11.1" evidence="1"/>
<dbReference type="GO" id="GO:0005524">
    <property type="term" value="F:ATP binding"/>
    <property type="evidence" value="ECO:0007669"/>
    <property type="project" value="UniProtKB-KW"/>
</dbReference>
<protein>
    <recommendedName>
        <fullName evidence="1">non-specific serine/threonine protein kinase</fullName>
        <ecNumber evidence="1">2.7.11.1</ecNumber>
    </recommendedName>
</protein>
<evidence type="ECO:0000256" key="1">
    <source>
        <dbReference type="ARBA" id="ARBA00012513"/>
    </source>
</evidence>
<dbReference type="AlphaFoldDB" id="A0A943TCE3"/>
<dbReference type="FunFam" id="3.30.200.20:FF:000035">
    <property type="entry name" value="Serine/threonine protein kinase Stk1"/>
    <property type="match status" value="1"/>
</dbReference>
<organism evidence="14 15">
    <name type="scientific">Rothia mucilaginosa</name>
    <dbReference type="NCBI Taxonomy" id="43675"/>
    <lineage>
        <taxon>Bacteria</taxon>
        <taxon>Bacillati</taxon>
        <taxon>Actinomycetota</taxon>
        <taxon>Actinomycetes</taxon>
        <taxon>Micrococcales</taxon>
        <taxon>Micrococcaceae</taxon>
        <taxon>Rothia</taxon>
    </lineage>
</organism>
<dbReference type="GO" id="GO:0004674">
    <property type="term" value="F:protein serine/threonine kinase activity"/>
    <property type="evidence" value="ECO:0007669"/>
    <property type="project" value="UniProtKB-KW"/>
</dbReference>
<keyword evidence="3" id="KW-0808">Transferase</keyword>
<feature type="transmembrane region" description="Helical" evidence="11">
    <location>
        <begin position="361"/>
        <end position="382"/>
    </location>
</feature>
<feature type="domain" description="Protein kinase" evidence="12">
    <location>
        <begin position="13"/>
        <end position="269"/>
    </location>
</feature>
<feature type="region of interest" description="Disordered" evidence="10">
    <location>
        <begin position="314"/>
        <end position="353"/>
    </location>
</feature>
<reference evidence="14" key="1">
    <citation type="submission" date="2021-02" db="EMBL/GenBank/DDBJ databases">
        <title>Infant gut strain persistence is associated with maternal origin, phylogeny, and functional potential including surface adhesion and iron acquisition.</title>
        <authorList>
            <person name="Lou Y.C."/>
        </authorList>
    </citation>
    <scope>NUCLEOTIDE SEQUENCE</scope>
    <source>
        <strain evidence="14">L1_008_092G1_dasL1_008_092G1_concoct_16</strain>
    </source>
</reference>
<evidence type="ECO:0000256" key="10">
    <source>
        <dbReference type="SAM" id="MobiDB-lite"/>
    </source>
</evidence>
<accession>A0A943TCE3</accession>
<gene>
    <name evidence="14" type="ORF">KH265_07845</name>
</gene>
<proteinExistence type="predicted"/>
<evidence type="ECO:0000259" key="12">
    <source>
        <dbReference type="PROSITE" id="PS50011"/>
    </source>
</evidence>
<evidence type="ECO:0000256" key="11">
    <source>
        <dbReference type="SAM" id="Phobius"/>
    </source>
</evidence>
<feature type="compositionally biased region" description="Polar residues" evidence="10">
    <location>
        <begin position="460"/>
        <end position="483"/>
    </location>
</feature>
<dbReference type="PROSITE" id="PS51178">
    <property type="entry name" value="PASTA"/>
    <property type="match status" value="2"/>
</dbReference>
<evidence type="ECO:0000256" key="7">
    <source>
        <dbReference type="ARBA" id="ARBA00022840"/>
    </source>
</evidence>
<sequence>MRPAADITLGGRYTLTERIAIGGMGEVWKARDKVLGRIVAVKILKEEYTGDPGFLERFRAEARNTALLNHPGVANVFDYGEEDNSAYLVMELVPGSPLSSIIEREGTLPPDRVLNFIAQTARALAAAHSQGLVHRDVKPGNLIITPDDRVKVTDFGIARLANQVPLTATGQVMGTAQYLAPEQATGQAATASSDMYSLGIIGYECLVGRRPFTGESQIAIALAQVNDPPPPLPESIPAAARALIMCLLAKDPAQRPKDATALASAVDAIRRRDLKAAVKAVPSLAQFLAEENADDATVAMDAMHVAAEPISASAAPRFGSGGRFSPEPTTAPIPRTSAQTVRTSAERAAAARSSSKRGPNVWMWIAMLLAILLILGGIWTVFFTNNGGGGASPDSSASASVSAAPTNTGKVSTVETGEATAPHSSKKKVTVNAVNYEGRELQDAVNELKNLGLSPKTEGVESTQPENTVISVSPTGSLDQGSSVTVRYSTGPKSVTLPSNLEGKNVDEASKAVAALGVNVSLHYENSDTAAPGTVLRTTPSSGTKVTVGSNVDMYVASSNSGRGSSASTSAAPSASASASAR</sequence>
<feature type="compositionally biased region" description="Low complexity" evidence="10">
    <location>
        <begin position="342"/>
        <end position="353"/>
    </location>
</feature>
<evidence type="ECO:0000256" key="6">
    <source>
        <dbReference type="ARBA" id="ARBA00022777"/>
    </source>
</evidence>
<keyword evidence="11" id="KW-1133">Transmembrane helix</keyword>
<feature type="domain" description="PASTA" evidence="13">
    <location>
        <begin position="427"/>
        <end position="490"/>
    </location>
</feature>
<feature type="region of interest" description="Disordered" evidence="10">
    <location>
        <begin position="455"/>
        <end position="483"/>
    </location>
</feature>
<dbReference type="FunFam" id="1.10.510.10:FF:000021">
    <property type="entry name" value="Serine/threonine protein kinase"/>
    <property type="match status" value="1"/>
</dbReference>
<feature type="region of interest" description="Disordered" evidence="10">
    <location>
        <begin position="390"/>
        <end position="426"/>
    </location>
</feature>
<dbReference type="InterPro" id="IPR008271">
    <property type="entry name" value="Ser/Thr_kinase_AS"/>
</dbReference>
<keyword evidence="11" id="KW-0812">Transmembrane</keyword>
<evidence type="ECO:0000256" key="8">
    <source>
        <dbReference type="ARBA" id="ARBA00047899"/>
    </source>
</evidence>
<feature type="compositionally biased region" description="Polar residues" evidence="10">
    <location>
        <begin position="405"/>
        <end position="415"/>
    </location>
</feature>
<evidence type="ECO:0000313" key="14">
    <source>
        <dbReference type="EMBL" id="MBS6635539.1"/>
    </source>
</evidence>
<dbReference type="CDD" id="cd06577">
    <property type="entry name" value="PASTA_pknB"/>
    <property type="match status" value="1"/>
</dbReference>
<keyword evidence="6 14" id="KW-0418">Kinase</keyword>
<keyword evidence="7" id="KW-0067">ATP-binding</keyword>
<evidence type="ECO:0000256" key="4">
    <source>
        <dbReference type="ARBA" id="ARBA00022737"/>
    </source>
</evidence>
<dbReference type="Pfam" id="PF00069">
    <property type="entry name" value="Pkinase"/>
    <property type="match status" value="1"/>
</dbReference>
<dbReference type="SUPFAM" id="SSF56112">
    <property type="entry name" value="Protein kinase-like (PK-like)"/>
    <property type="match status" value="1"/>
</dbReference>
<dbReference type="Gene3D" id="3.30.10.20">
    <property type="match status" value="2"/>
</dbReference>
<evidence type="ECO:0000256" key="2">
    <source>
        <dbReference type="ARBA" id="ARBA00022527"/>
    </source>
</evidence>
<keyword evidence="5" id="KW-0547">Nucleotide-binding</keyword>
<dbReference type="InterPro" id="IPR005543">
    <property type="entry name" value="PASTA_dom"/>
</dbReference>
<dbReference type="PANTHER" id="PTHR43289">
    <property type="entry name" value="MITOGEN-ACTIVATED PROTEIN KINASE KINASE KINASE 20-RELATED"/>
    <property type="match status" value="1"/>
</dbReference>
<dbReference type="PANTHER" id="PTHR43289:SF6">
    <property type="entry name" value="SERINE_THREONINE-PROTEIN KINASE NEKL-3"/>
    <property type="match status" value="1"/>
</dbReference>
<comment type="caution">
    <text evidence="14">The sequence shown here is derived from an EMBL/GenBank/DDBJ whole genome shotgun (WGS) entry which is preliminary data.</text>
</comment>
<feature type="region of interest" description="Disordered" evidence="10">
    <location>
        <begin position="558"/>
        <end position="582"/>
    </location>
</feature>
<dbReference type="SMART" id="SM00220">
    <property type="entry name" value="S_TKc"/>
    <property type="match status" value="1"/>
</dbReference>
<comment type="catalytic activity">
    <reaction evidence="8">
        <text>L-threonyl-[protein] + ATP = O-phospho-L-threonyl-[protein] + ADP + H(+)</text>
        <dbReference type="Rhea" id="RHEA:46608"/>
        <dbReference type="Rhea" id="RHEA-COMP:11060"/>
        <dbReference type="Rhea" id="RHEA-COMP:11605"/>
        <dbReference type="ChEBI" id="CHEBI:15378"/>
        <dbReference type="ChEBI" id="CHEBI:30013"/>
        <dbReference type="ChEBI" id="CHEBI:30616"/>
        <dbReference type="ChEBI" id="CHEBI:61977"/>
        <dbReference type="ChEBI" id="CHEBI:456216"/>
        <dbReference type="EC" id="2.7.11.1"/>
    </reaction>
</comment>
<dbReference type="Pfam" id="PF03793">
    <property type="entry name" value="PASTA"/>
    <property type="match status" value="2"/>
</dbReference>
<evidence type="ECO:0000256" key="3">
    <source>
        <dbReference type="ARBA" id="ARBA00022679"/>
    </source>
</evidence>
<dbReference type="InterPro" id="IPR000719">
    <property type="entry name" value="Prot_kinase_dom"/>
</dbReference>
<dbReference type="InterPro" id="IPR011009">
    <property type="entry name" value="Kinase-like_dom_sf"/>
</dbReference>
<dbReference type="PROSITE" id="PS00108">
    <property type="entry name" value="PROTEIN_KINASE_ST"/>
    <property type="match status" value="1"/>
</dbReference>
<dbReference type="Gene3D" id="3.30.200.20">
    <property type="entry name" value="Phosphorylase Kinase, domain 1"/>
    <property type="match status" value="1"/>
</dbReference>
<feature type="domain" description="PASTA" evidence="13">
    <location>
        <begin position="491"/>
        <end position="558"/>
    </location>
</feature>
<dbReference type="CDD" id="cd14014">
    <property type="entry name" value="STKc_PknB_like"/>
    <property type="match status" value="1"/>
</dbReference>
<dbReference type="GO" id="GO:0045717">
    <property type="term" value="P:negative regulation of fatty acid biosynthetic process"/>
    <property type="evidence" value="ECO:0007669"/>
    <property type="project" value="UniProtKB-ARBA"/>
</dbReference>
<feature type="compositionally biased region" description="Low complexity" evidence="10">
    <location>
        <begin position="392"/>
        <end position="404"/>
    </location>
</feature>